<reference evidence="2" key="1">
    <citation type="submission" date="2018-05" db="EMBL/GenBank/DDBJ databases">
        <authorList>
            <person name="Lanie J.A."/>
            <person name="Ng W.-L."/>
            <person name="Kazmierczak K.M."/>
            <person name="Andrzejewski T.M."/>
            <person name="Davidsen T.M."/>
            <person name="Wayne K.J."/>
            <person name="Tettelin H."/>
            <person name="Glass J.I."/>
            <person name="Rusch D."/>
            <person name="Podicherti R."/>
            <person name="Tsui H.-C.T."/>
            <person name="Winkler M.E."/>
        </authorList>
    </citation>
    <scope>NUCLEOTIDE SEQUENCE</scope>
</reference>
<feature type="domain" description="Big-1" evidence="1">
    <location>
        <begin position="34"/>
        <end position="102"/>
    </location>
</feature>
<feature type="non-terminal residue" evidence="2">
    <location>
        <position position="102"/>
    </location>
</feature>
<sequence length="102" mass="10831">MKYFKYLIISILICSSLVNWACDDRVPDSASSINSTLVITSLQAIADDSGESVGEVVSGSSSMLIVATLKNESGDPLKGKEISFTKRTSDGNFSNGTTETTD</sequence>
<name>A0A381U738_9ZZZZ</name>
<feature type="non-terminal residue" evidence="2">
    <location>
        <position position="1"/>
    </location>
</feature>
<dbReference type="InterPro" id="IPR003344">
    <property type="entry name" value="Big_1_dom"/>
</dbReference>
<dbReference type="AlphaFoldDB" id="A0A381U738"/>
<dbReference type="EMBL" id="UINC01005786">
    <property type="protein sequence ID" value="SVA23541.1"/>
    <property type="molecule type" value="Genomic_DNA"/>
</dbReference>
<gene>
    <name evidence="2" type="ORF">METZ01_LOCUS76395</name>
</gene>
<evidence type="ECO:0000313" key="2">
    <source>
        <dbReference type="EMBL" id="SVA23541.1"/>
    </source>
</evidence>
<organism evidence="2">
    <name type="scientific">marine metagenome</name>
    <dbReference type="NCBI Taxonomy" id="408172"/>
    <lineage>
        <taxon>unclassified sequences</taxon>
        <taxon>metagenomes</taxon>
        <taxon>ecological metagenomes</taxon>
    </lineage>
</organism>
<dbReference type="PROSITE" id="PS51127">
    <property type="entry name" value="BIG1"/>
    <property type="match status" value="1"/>
</dbReference>
<proteinExistence type="predicted"/>
<accession>A0A381U738</accession>
<evidence type="ECO:0000259" key="1">
    <source>
        <dbReference type="PROSITE" id="PS51127"/>
    </source>
</evidence>
<protein>
    <recommendedName>
        <fullName evidence="1">Big-1 domain-containing protein</fullName>
    </recommendedName>
</protein>